<evidence type="ECO:0000313" key="2">
    <source>
        <dbReference type="EMBL" id="KOM31560.1"/>
    </source>
</evidence>
<organism evidence="2 3">
    <name type="scientific">Phaseolus angularis</name>
    <name type="common">Azuki bean</name>
    <name type="synonym">Vigna angularis</name>
    <dbReference type="NCBI Taxonomy" id="3914"/>
    <lineage>
        <taxon>Eukaryota</taxon>
        <taxon>Viridiplantae</taxon>
        <taxon>Streptophyta</taxon>
        <taxon>Embryophyta</taxon>
        <taxon>Tracheophyta</taxon>
        <taxon>Spermatophyta</taxon>
        <taxon>Magnoliopsida</taxon>
        <taxon>eudicotyledons</taxon>
        <taxon>Gunneridae</taxon>
        <taxon>Pentapetalae</taxon>
        <taxon>rosids</taxon>
        <taxon>fabids</taxon>
        <taxon>Fabales</taxon>
        <taxon>Fabaceae</taxon>
        <taxon>Papilionoideae</taxon>
        <taxon>50 kb inversion clade</taxon>
        <taxon>NPAAA clade</taxon>
        <taxon>indigoferoid/millettioid clade</taxon>
        <taxon>Phaseoleae</taxon>
        <taxon>Vigna</taxon>
    </lineage>
</organism>
<keyword evidence="1" id="KW-1133">Transmembrane helix</keyword>
<feature type="transmembrane region" description="Helical" evidence="1">
    <location>
        <begin position="6"/>
        <end position="29"/>
    </location>
</feature>
<keyword evidence="1" id="KW-0472">Membrane</keyword>
<sequence>MTNCAPFSLLGFYCLGGAIMLNLLLRMYLIHAVKGRLQTDWTTTVYDHMDKITKQNMASHPYVVFLIHAPLLSRPLSQPVYPPARGVSRQLNEGIWTNIVGFRPDGHSPTWECLMKSEIGWTFKDQLLPMEGEEVEPLNMDKSNASYAKLSFQPKTNFERFMVKQMKLQYARLDKVERSIVKIHRKLDDEFDNTKVFESDIEDEVDMENEGYINISY</sequence>
<gene>
    <name evidence="2" type="ORF">LR48_Vigan01g111500</name>
</gene>
<dbReference type="Proteomes" id="UP000053144">
    <property type="component" value="Chromosome 1"/>
</dbReference>
<evidence type="ECO:0000256" key="1">
    <source>
        <dbReference type="SAM" id="Phobius"/>
    </source>
</evidence>
<dbReference type="EMBL" id="CM003371">
    <property type="protein sequence ID" value="KOM31560.1"/>
    <property type="molecule type" value="Genomic_DNA"/>
</dbReference>
<reference evidence="3" key="1">
    <citation type="journal article" date="2015" name="Proc. Natl. Acad. Sci. U.S.A.">
        <title>Genome sequencing of adzuki bean (Vigna angularis) provides insight into high starch and low fat accumulation and domestication.</title>
        <authorList>
            <person name="Yang K."/>
            <person name="Tian Z."/>
            <person name="Chen C."/>
            <person name="Luo L."/>
            <person name="Zhao B."/>
            <person name="Wang Z."/>
            <person name="Yu L."/>
            <person name="Li Y."/>
            <person name="Sun Y."/>
            <person name="Li W."/>
            <person name="Chen Y."/>
            <person name="Li Y."/>
            <person name="Zhang Y."/>
            <person name="Ai D."/>
            <person name="Zhao J."/>
            <person name="Shang C."/>
            <person name="Ma Y."/>
            <person name="Wu B."/>
            <person name="Wang M."/>
            <person name="Gao L."/>
            <person name="Sun D."/>
            <person name="Zhang P."/>
            <person name="Guo F."/>
            <person name="Wang W."/>
            <person name="Li Y."/>
            <person name="Wang J."/>
            <person name="Varshney R.K."/>
            <person name="Wang J."/>
            <person name="Ling H.Q."/>
            <person name="Wan P."/>
        </authorList>
    </citation>
    <scope>NUCLEOTIDE SEQUENCE</scope>
    <source>
        <strain evidence="3">cv. Jingnong 6</strain>
    </source>
</reference>
<dbReference type="Gramene" id="KOM31560">
    <property type="protein sequence ID" value="KOM31560"/>
    <property type="gene ID" value="LR48_Vigan01g111500"/>
</dbReference>
<dbReference type="AlphaFoldDB" id="A0A0L9TLX6"/>
<accession>A0A0L9TLX6</accession>
<name>A0A0L9TLX6_PHAAN</name>
<evidence type="ECO:0000313" key="3">
    <source>
        <dbReference type="Proteomes" id="UP000053144"/>
    </source>
</evidence>
<keyword evidence="1" id="KW-0812">Transmembrane</keyword>
<protein>
    <submittedName>
        <fullName evidence="2">Uncharacterized protein</fullName>
    </submittedName>
</protein>
<proteinExistence type="predicted"/>